<feature type="transmembrane region" description="Helical" evidence="1">
    <location>
        <begin position="394"/>
        <end position="412"/>
    </location>
</feature>
<dbReference type="HOGENOM" id="CLU_020178_0_2_1"/>
<dbReference type="PANTHER" id="PTHR34814:SF1">
    <property type="entry name" value="NITROSOGUANIDINE RESISTANCE PROTEIN SNG1"/>
    <property type="match status" value="1"/>
</dbReference>
<dbReference type="EMBL" id="CP000500">
    <property type="protein sequence ID" value="ABN67592.2"/>
    <property type="molecule type" value="Genomic_DNA"/>
</dbReference>
<feature type="transmembrane region" description="Helical" evidence="1">
    <location>
        <begin position="335"/>
        <end position="363"/>
    </location>
</feature>
<organism evidence="3 4">
    <name type="scientific">Scheffersomyces stipitis (strain ATCC 58785 / CBS 6054 / NBRC 10063 / NRRL Y-11545)</name>
    <name type="common">Yeast</name>
    <name type="synonym">Pichia stipitis</name>
    <dbReference type="NCBI Taxonomy" id="322104"/>
    <lineage>
        <taxon>Eukaryota</taxon>
        <taxon>Fungi</taxon>
        <taxon>Dikarya</taxon>
        <taxon>Ascomycota</taxon>
        <taxon>Saccharomycotina</taxon>
        <taxon>Pichiomycetes</taxon>
        <taxon>Debaryomycetaceae</taxon>
        <taxon>Scheffersomyces</taxon>
    </lineage>
</organism>
<proteinExistence type="predicted"/>
<dbReference type="Proteomes" id="UP000002258">
    <property type="component" value="Chromosome 6"/>
</dbReference>
<keyword evidence="1" id="KW-1133">Transmembrane helix</keyword>
<dbReference type="InterPro" id="IPR053001">
    <property type="entry name" value="MNNG_permease-like"/>
</dbReference>
<feature type="non-terminal residue" evidence="3">
    <location>
        <position position="433"/>
    </location>
</feature>
<dbReference type="GO" id="GO:0016020">
    <property type="term" value="C:membrane"/>
    <property type="evidence" value="ECO:0007669"/>
    <property type="project" value="TreeGrafter"/>
</dbReference>
<accession>A3LY91</accession>
<evidence type="ECO:0000259" key="2">
    <source>
        <dbReference type="Pfam" id="PF12051"/>
    </source>
</evidence>
<evidence type="ECO:0000256" key="1">
    <source>
        <dbReference type="SAM" id="Phobius"/>
    </source>
</evidence>
<dbReference type="OrthoDB" id="2140105at2759"/>
<dbReference type="OMA" id="RDYNAVN"/>
<name>A3LY91_PICST</name>
<feature type="transmembrane region" description="Helical" evidence="1">
    <location>
        <begin position="6"/>
        <end position="25"/>
    </location>
</feature>
<protein>
    <recommendedName>
        <fullName evidence="2">DUF3533 domain-containing protein</fullName>
    </recommendedName>
</protein>
<dbReference type="GeneID" id="4840260"/>
<dbReference type="InParanoid" id="A3LY91"/>
<feature type="domain" description="DUF3533" evidence="2">
    <location>
        <begin position="7"/>
        <end position="405"/>
    </location>
</feature>
<feature type="transmembrane region" description="Helical" evidence="1">
    <location>
        <begin position="296"/>
        <end position="314"/>
    </location>
</feature>
<evidence type="ECO:0000313" key="4">
    <source>
        <dbReference type="Proteomes" id="UP000002258"/>
    </source>
</evidence>
<dbReference type="PANTHER" id="PTHR34814">
    <property type="entry name" value="NITROSOGUANIDINE RESISTANCE PROTEIN SNG1"/>
    <property type="match status" value="1"/>
</dbReference>
<keyword evidence="1" id="KW-0472">Membrane</keyword>
<keyword evidence="4" id="KW-1185">Reference proteome</keyword>
<dbReference type="InterPro" id="IPR022703">
    <property type="entry name" value="DUF3533"/>
</dbReference>
<evidence type="ECO:0000313" key="3">
    <source>
        <dbReference type="EMBL" id="ABN67592.2"/>
    </source>
</evidence>
<feature type="non-terminal residue" evidence="3">
    <location>
        <position position="1"/>
    </location>
</feature>
<dbReference type="Pfam" id="PF12051">
    <property type="entry name" value="DUF3533"/>
    <property type="match status" value="1"/>
</dbReference>
<gene>
    <name evidence="3" type="ORF">PICST_48631</name>
</gene>
<dbReference type="eggNOG" id="ENOG502SSX7">
    <property type="taxonomic scope" value="Eukaryota"/>
</dbReference>
<feature type="transmembrane region" description="Helical" evidence="1">
    <location>
        <begin position="265"/>
        <end position="290"/>
    </location>
</feature>
<dbReference type="RefSeq" id="XP_001385621.2">
    <property type="nucleotide sequence ID" value="XM_001385584.1"/>
</dbReference>
<dbReference type="KEGG" id="pic:PICST_48631"/>
<dbReference type="AlphaFoldDB" id="A3LY91"/>
<keyword evidence="1" id="KW-0812">Transmembrane</keyword>
<reference evidence="3 4" key="1">
    <citation type="journal article" date="2007" name="Nat. Biotechnol.">
        <title>Genome sequence of the lignocellulose-bioconverting and xylose-fermenting yeast Pichia stipitis.</title>
        <authorList>
            <person name="Jeffries T.W."/>
            <person name="Grigoriev I.V."/>
            <person name="Grimwood J."/>
            <person name="Laplaza J.M."/>
            <person name="Aerts A."/>
            <person name="Salamov A."/>
            <person name="Schmutz J."/>
            <person name="Lindquist E."/>
            <person name="Dehal P."/>
            <person name="Shapiro H."/>
            <person name="Jin Y.S."/>
            <person name="Passoth V."/>
            <person name="Richardson P.M."/>
        </authorList>
    </citation>
    <scope>NUCLEOTIDE SEQUENCE [LARGE SCALE GENOMIC DNA]</scope>
    <source>
        <strain evidence="4">ATCC 58785 / CBS 6054 / NBRC 10063 / NRRL Y-11545</strain>
    </source>
</reference>
<sequence length="433" mass="49720">FKMLIVYISIFSVFIGILSIYWGTLYRRDTRYKNMGFLVVSEDLPFEVDGSRLDPFLNDAFLSMIQNNETVINLAKWEQITLSEFQESARAHNNNITAEVYRKVHHQKYWAAVHIKPNASQLIYRSLATANFSLTASGEITELIDVVYESGRQYSALSQYVSKHISQIEDVWLSSYVSQMIYEPIIKSLNDTQRLALLANNNTISILASKPAFNIIDLRPSPSSAVLGPSELGLIYALLFSFHQFNFSLEIYNYIRTKLKFRHYLVWRFVASQINCLVLALVYSLITIAFQVPTNVAFGHSGFVVLWMFMYLYISASGGINENVVTVILAFDQKVFLAPWMIFNIVINISSTFAPFVLMPGFYRYGFALPMYNTYEALKVVFFDTWKGNLGRNLGVLVIWIVVMNIVLVFNVQWANNRARRIATEKKEAEKEK</sequence>